<evidence type="ECO:0000313" key="2">
    <source>
        <dbReference type="EMBL" id="CAD6250410.1"/>
    </source>
</evidence>
<dbReference type="InterPro" id="IPR052442">
    <property type="entry name" value="Env_Response_Regulator"/>
</dbReference>
<dbReference type="OrthoDB" id="690652at2759"/>
<feature type="compositionally biased region" description="Low complexity" evidence="1">
    <location>
        <begin position="260"/>
        <end position="276"/>
    </location>
</feature>
<feature type="region of interest" description="Disordered" evidence="1">
    <location>
        <begin position="255"/>
        <end position="286"/>
    </location>
</feature>
<gene>
    <name evidence="2" type="ORF">NCGR_LOCUS34195</name>
</gene>
<proteinExistence type="predicted"/>
<accession>A0A811PZQ2</accession>
<dbReference type="PANTHER" id="PTHR46136:SF8">
    <property type="entry name" value="OS05G0324000 PROTEIN"/>
    <property type="match status" value="1"/>
</dbReference>
<name>A0A811PZQ2_9POAL</name>
<dbReference type="AlphaFoldDB" id="A0A811PZQ2"/>
<dbReference type="Proteomes" id="UP000604825">
    <property type="component" value="Unassembled WGS sequence"/>
</dbReference>
<reference evidence="2" key="1">
    <citation type="submission" date="2020-10" db="EMBL/GenBank/DDBJ databases">
        <authorList>
            <person name="Han B."/>
            <person name="Lu T."/>
            <person name="Zhao Q."/>
            <person name="Huang X."/>
            <person name="Zhao Y."/>
        </authorList>
    </citation>
    <scope>NUCLEOTIDE SEQUENCE</scope>
</reference>
<protein>
    <submittedName>
        <fullName evidence="2">Uncharacterized protein</fullName>
    </submittedName>
</protein>
<feature type="region of interest" description="Disordered" evidence="1">
    <location>
        <begin position="15"/>
        <end position="36"/>
    </location>
</feature>
<organism evidence="2 3">
    <name type="scientific">Miscanthus lutarioriparius</name>
    <dbReference type="NCBI Taxonomy" id="422564"/>
    <lineage>
        <taxon>Eukaryota</taxon>
        <taxon>Viridiplantae</taxon>
        <taxon>Streptophyta</taxon>
        <taxon>Embryophyta</taxon>
        <taxon>Tracheophyta</taxon>
        <taxon>Spermatophyta</taxon>
        <taxon>Magnoliopsida</taxon>
        <taxon>Liliopsida</taxon>
        <taxon>Poales</taxon>
        <taxon>Poaceae</taxon>
        <taxon>PACMAD clade</taxon>
        <taxon>Panicoideae</taxon>
        <taxon>Andropogonodae</taxon>
        <taxon>Andropogoneae</taxon>
        <taxon>Saccharinae</taxon>
        <taxon>Miscanthus</taxon>
    </lineage>
</organism>
<evidence type="ECO:0000313" key="3">
    <source>
        <dbReference type="Proteomes" id="UP000604825"/>
    </source>
</evidence>
<evidence type="ECO:0000256" key="1">
    <source>
        <dbReference type="SAM" id="MobiDB-lite"/>
    </source>
</evidence>
<sequence length="392" mass="42286">MAALAAAVRPFAGGVPRRAAPAPSDASVRASGKKPRRVVAPARDTSVCHAGVDELYVPSQKRKMTCNRINVETAAADTKVLTAAGEMSARELLHKRLACELDVLSGLLKKAELISRRGACKDGAPTAGKKERFLASKQRPEPMEDGGTGGQCAFGEEEEDFNSGGAEAEAGHIFEFLLKHFGDADTRGEIEIDFDSAEDSVLFELKTQLDKFAQERPIVVDVLPEEKDEKLAEESKSKGILVQQEEEDVHICGVSTIVQTGSRPSSRSSSDPDTGSYSDRKSDSDDFPALWGALPEQIIVTSAQPPSEPASGAAQSGEAKKVQDVHRAAPKTVSLAGLIYRAKVRRELLEMERAVLPDESIHPRDLQRLGIAEYGRPSIMRQLGLFLKADDA</sequence>
<comment type="caution">
    <text evidence="2">The sequence shown here is derived from an EMBL/GenBank/DDBJ whole genome shotgun (WGS) entry which is preliminary data.</text>
</comment>
<keyword evidence="3" id="KW-1185">Reference proteome</keyword>
<dbReference type="EMBL" id="CAJGYO010000008">
    <property type="protein sequence ID" value="CAD6250410.1"/>
    <property type="molecule type" value="Genomic_DNA"/>
</dbReference>
<feature type="region of interest" description="Disordered" evidence="1">
    <location>
        <begin position="301"/>
        <end position="326"/>
    </location>
</feature>
<dbReference type="PANTHER" id="PTHR46136">
    <property type="entry name" value="TRANSCRIPTION FACTOR GTE8"/>
    <property type="match status" value="1"/>
</dbReference>
<feature type="compositionally biased region" description="Low complexity" evidence="1">
    <location>
        <begin position="15"/>
        <end position="30"/>
    </location>
</feature>